<dbReference type="PANTHER" id="PTHR39063">
    <property type="entry name" value="ORAL-FACIAL-DIGITAL SYNDROME 1 PROTEIN HOMOLOG"/>
    <property type="match status" value="1"/>
</dbReference>
<reference evidence="3 4" key="1">
    <citation type="submission" date="2021-07" db="EMBL/GenBank/DDBJ databases">
        <authorList>
            <person name="Imarazene B."/>
            <person name="Zahm M."/>
            <person name="Klopp C."/>
            <person name="Cabau C."/>
            <person name="Beille S."/>
            <person name="Jouanno E."/>
            <person name="Castinel A."/>
            <person name="Lluch J."/>
            <person name="Gil L."/>
            <person name="Kuchtly C."/>
            <person name="Lopez Roques C."/>
            <person name="Donnadieu C."/>
            <person name="Parrinello H."/>
            <person name="Journot L."/>
            <person name="Du K."/>
            <person name="Schartl M."/>
            <person name="Retaux S."/>
            <person name="Guiguen Y."/>
        </authorList>
    </citation>
    <scope>NUCLEOTIDE SEQUENCE [LARGE SCALE GENOMIC DNA]</scope>
    <source>
        <strain evidence="3">Pach_M1</strain>
        <tissue evidence="3">Testis</tissue>
    </source>
</reference>
<dbReference type="GO" id="GO:0005576">
    <property type="term" value="C:extracellular region"/>
    <property type="evidence" value="ECO:0007669"/>
    <property type="project" value="GOC"/>
</dbReference>
<feature type="compositionally biased region" description="Basic and acidic residues" evidence="2">
    <location>
        <begin position="877"/>
        <end position="931"/>
    </location>
</feature>
<evidence type="ECO:0000256" key="2">
    <source>
        <dbReference type="SAM" id="MobiDB-lite"/>
    </source>
</evidence>
<feature type="compositionally biased region" description="Basic and acidic residues" evidence="2">
    <location>
        <begin position="942"/>
        <end position="961"/>
    </location>
</feature>
<evidence type="ECO:0000256" key="1">
    <source>
        <dbReference type="SAM" id="Coils"/>
    </source>
</evidence>
<name>A0A8T2LJD9_ASTMX</name>
<feature type="compositionally biased region" description="Polar residues" evidence="2">
    <location>
        <begin position="863"/>
        <end position="875"/>
    </location>
</feature>
<dbReference type="PANTHER" id="PTHR39063:SF1">
    <property type="entry name" value="OFD1 CENTRIOLE AND CENTRIOLAR SATELLITE PROTEIN"/>
    <property type="match status" value="1"/>
</dbReference>
<dbReference type="Pfam" id="PF16045">
    <property type="entry name" value="LisH_2"/>
    <property type="match status" value="1"/>
</dbReference>
<feature type="coiled-coil region" evidence="1">
    <location>
        <begin position="379"/>
        <end position="467"/>
    </location>
</feature>
<dbReference type="SMART" id="SM00667">
    <property type="entry name" value="LisH"/>
    <property type="match status" value="1"/>
</dbReference>
<accession>A0A8T2LJD9</accession>
<dbReference type="Proteomes" id="UP000752171">
    <property type="component" value="Unassembled WGS sequence"/>
</dbReference>
<feature type="region of interest" description="Disordered" evidence="2">
    <location>
        <begin position="694"/>
        <end position="792"/>
    </location>
</feature>
<dbReference type="Gene3D" id="1.20.960.40">
    <property type="match status" value="1"/>
</dbReference>
<dbReference type="EMBL" id="JAICCE010000011">
    <property type="protein sequence ID" value="KAG9270984.1"/>
    <property type="molecule type" value="Genomic_DNA"/>
</dbReference>
<feature type="compositionally biased region" description="Basic and acidic residues" evidence="2">
    <location>
        <begin position="735"/>
        <end position="745"/>
    </location>
</feature>
<gene>
    <name evidence="3" type="primary">OFD1</name>
    <name evidence="3" type="ORF">AMEX_G13851</name>
</gene>
<proteinExistence type="predicted"/>
<dbReference type="GO" id="GO:0005813">
    <property type="term" value="C:centrosome"/>
    <property type="evidence" value="ECO:0007669"/>
    <property type="project" value="TreeGrafter"/>
</dbReference>
<feature type="region of interest" description="Disordered" evidence="2">
    <location>
        <begin position="841"/>
        <end position="985"/>
    </location>
</feature>
<dbReference type="GO" id="GO:0060287">
    <property type="term" value="P:epithelial cilium movement involved in determination of left/right asymmetry"/>
    <property type="evidence" value="ECO:0007669"/>
    <property type="project" value="TreeGrafter"/>
</dbReference>
<keyword evidence="1" id="KW-0175">Coiled coil</keyword>
<feature type="region of interest" description="Disordered" evidence="2">
    <location>
        <begin position="600"/>
        <end position="619"/>
    </location>
</feature>
<dbReference type="InterPro" id="IPR006594">
    <property type="entry name" value="LisH"/>
</dbReference>
<dbReference type="AlphaFoldDB" id="A0A8T2LJD9"/>
<dbReference type="PROSITE" id="PS50896">
    <property type="entry name" value="LISH"/>
    <property type="match status" value="1"/>
</dbReference>
<evidence type="ECO:0000313" key="4">
    <source>
        <dbReference type="Proteomes" id="UP000752171"/>
    </source>
</evidence>
<organism evidence="3 4">
    <name type="scientific">Astyanax mexicanus</name>
    <name type="common">Blind cave fish</name>
    <name type="synonym">Astyanax fasciatus mexicanus</name>
    <dbReference type="NCBI Taxonomy" id="7994"/>
    <lineage>
        <taxon>Eukaryota</taxon>
        <taxon>Metazoa</taxon>
        <taxon>Chordata</taxon>
        <taxon>Craniata</taxon>
        <taxon>Vertebrata</taxon>
        <taxon>Euteleostomi</taxon>
        <taxon>Actinopterygii</taxon>
        <taxon>Neopterygii</taxon>
        <taxon>Teleostei</taxon>
        <taxon>Ostariophysi</taxon>
        <taxon>Characiformes</taxon>
        <taxon>Characoidei</taxon>
        <taxon>Acestrorhamphidae</taxon>
        <taxon>Acestrorhamphinae</taxon>
        <taxon>Astyanax</taxon>
    </lineage>
</organism>
<feature type="compositionally biased region" description="Acidic residues" evidence="2">
    <location>
        <begin position="932"/>
        <end position="941"/>
    </location>
</feature>
<feature type="coiled-coil region" evidence="1">
    <location>
        <begin position="198"/>
        <end position="299"/>
    </location>
</feature>
<protein>
    <submittedName>
        <fullName evidence="3">Oral-facial-digital syndrome 1 protein</fullName>
    </submittedName>
</protein>
<dbReference type="OrthoDB" id="206339at2759"/>
<dbReference type="GO" id="GO:0036064">
    <property type="term" value="C:ciliary basal body"/>
    <property type="evidence" value="ECO:0007669"/>
    <property type="project" value="TreeGrafter"/>
</dbReference>
<dbReference type="InterPro" id="IPR055289">
    <property type="entry name" value="OFD1"/>
</dbReference>
<evidence type="ECO:0000313" key="3">
    <source>
        <dbReference type="EMBL" id="KAG9270984.1"/>
    </source>
</evidence>
<comment type="caution">
    <text evidence="3">The sequence shown here is derived from an EMBL/GenBank/DDBJ whole genome shotgun (WGS) entry which is preliminary data.</text>
</comment>
<sequence length="1057" mass="122028">MSAVNEEGLSPEELRKRLYQTFKNKGLLDTLKTQLRNQLIQELQSPGEPVPRGLSAKGDSVSVLASNSLVIDHLHRCGYEYTLSVFYPECGLSKDKVFSTRDLLQLLKISPQSPLYTSVVSNVQSGQKGLLMNLLSELIAHRAHLQLRDADTQTSSTPPDSTQSLVEKLQVVDEEYEVLRQKGNRWASVEAKLAEFRKEMEEQARAELKAKLQHFQEVEVSRVRMEEQERSRREVSEIRHRLEKNYELKAEALMSREKNAIERLQKQQEIEEKEVYAQRQALLKEIETVRNREAELRLRTEAFEKTCKLHEEKVKSTEELLRRRELSVKTQEDTYDQKLNNELKKVQLEFKEDYARRNEAFIENERRNKEETARLHKEAAILDTKMEEHERALRELKRVQVEMESLRAQGGALTRQNALLRERLDGMSDYTAIRSERLELQAEVHLLKEQLEKKQQENQKLRQELSTPSHEQLVLQAEVRRLETARRLDQEEFQTQREVFQSQLTQEVERCAQLKAQFLECEERTKWMSANAEEIKQQLRLTQLALENEVLRNPKPSLVDRSVLDLNPDKVVPPDVYVDGALLKATVGYDDEDEDVCDPGPTIRGRRRVPRPRSGSLEPETEAVAEALARMRELEKEAETLEEAYRSYQQRAVRAPLERNATAYIRPTAAAQHRVTFDLNAPNLGPVFTARDLHHRDFPEPTSPSERAPPGARSPPPRRLSSTPVSASKTRGQRTHTDQEVHVESSRVGGSAVTFTGLSSERDVSPIPAAEYSHITPPSSPQMKSTARDHCSPPKLQEIISSSSQESSPKPEKISIQDLTQPVSVLSADLHCSLAQLQDGRVTSPNLQPSERERVSPLPSPWRENTSGVTPSNLASDGDKVKEEEQERKRREQEEEEERKRRQKDKEEEEQERRQRERKEEEEQEKRKREREEEERDEEEEQERRQKERDEEEERDMRELEQELVNQAVSEGGVRGEGSERGGVMEQNIPALQNQSSTDSLQRYMMMVMEGQEKEQREQISLKDDSVNLSQEAAALSESKDDSIAAFSHDEPDDDFW</sequence>
<feature type="region of interest" description="Disordered" evidence="2">
    <location>
        <begin position="1032"/>
        <end position="1057"/>
    </location>
</feature>